<dbReference type="InterPro" id="IPR008920">
    <property type="entry name" value="TF_FadR/GntR_C"/>
</dbReference>
<dbReference type="PANTHER" id="PTHR43537">
    <property type="entry name" value="TRANSCRIPTIONAL REGULATOR, GNTR FAMILY"/>
    <property type="match status" value="1"/>
</dbReference>
<dbReference type="Gene3D" id="1.10.10.10">
    <property type="entry name" value="Winged helix-like DNA-binding domain superfamily/Winged helix DNA-binding domain"/>
    <property type="match status" value="1"/>
</dbReference>
<dbReference type="InterPro" id="IPR036390">
    <property type="entry name" value="WH_DNA-bd_sf"/>
</dbReference>
<dbReference type="RefSeq" id="WP_058272124.1">
    <property type="nucleotide sequence ID" value="NZ_CYPS01000011.1"/>
</dbReference>
<organism evidence="5 6">
    <name type="scientific">Ruegeria atlantica</name>
    <dbReference type="NCBI Taxonomy" id="81569"/>
    <lineage>
        <taxon>Bacteria</taxon>
        <taxon>Pseudomonadati</taxon>
        <taxon>Pseudomonadota</taxon>
        <taxon>Alphaproteobacteria</taxon>
        <taxon>Rhodobacterales</taxon>
        <taxon>Roseobacteraceae</taxon>
        <taxon>Ruegeria</taxon>
    </lineage>
</organism>
<dbReference type="PROSITE" id="PS50949">
    <property type="entry name" value="HTH_GNTR"/>
    <property type="match status" value="1"/>
</dbReference>
<evidence type="ECO:0000256" key="1">
    <source>
        <dbReference type="ARBA" id="ARBA00023015"/>
    </source>
</evidence>
<proteinExistence type="predicted"/>
<dbReference type="SUPFAM" id="SSF48008">
    <property type="entry name" value="GntR ligand-binding domain-like"/>
    <property type="match status" value="1"/>
</dbReference>
<reference evidence="6" key="1">
    <citation type="submission" date="2015-09" db="EMBL/GenBank/DDBJ databases">
        <authorList>
            <person name="Rodrigo-Torres L."/>
            <person name="Arahal D.R."/>
        </authorList>
    </citation>
    <scope>NUCLEOTIDE SEQUENCE [LARGE SCALE GENOMIC DNA]</scope>
    <source>
        <strain evidence="6">CECT 4293</strain>
    </source>
</reference>
<dbReference type="InterPro" id="IPR036388">
    <property type="entry name" value="WH-like_DNA-bd_sf"/>
</dbReference>
<dbReference type="SMART" id="SM00895">
    <property type="entry name" value="FCD"/>
    <property type="match status" value="1"/>
</dbReference>
<dbReference type="InterPro" id="IPR000524">
    <property type="entry name" value="Tscrpt_reg_HTH_GntR"/>
</dbReference>
<dbReference type="PANTHER" id="PTHR43537:SF45">
    <property type="entry name" value="GNTR FAMILY REGULATORY PROTEIN"/>
    <property type="match status" value="1"/>
</dbReference>
<evidence type="ECO:0000256" key="3">
    <source>
        <dbReference type="ARBA" id="ARBA00023163"/>
    </source>
</evidence>
<dbReference type="CDD" id="cd07377">
    <property type="entry name" value="WHTH_GntR"/>
    <property type="match status" value="1"/>
</dbReference>
<keyword evidence="3" id="KW-0804">Transcription</keyword>
<evidence type="ECO:0000256" key="2">
    <source>
        <dbReference type="ARBA" id="ARBA00023125"/>
    </source>
</evidence>
<accession>A0A0P1E4K1</accession>
<dbReference type="Pfam" id="PF07729">
    <property type="entry name" value="FCD"/>
    <property type="match status" value="1"/>
</dbReference>
<evidence type="ECO:0000313" key="6">
    <source>
        <dbReference type="Proteomes" id="UP000050786"/>
    </source>
</evidence>
<dbReference type="AlphaFoldDB" id="A0A0P1E4K1"/>
<keyword evidence="6" id="KW-1185">Reference proteome</keyword>
<sequence>MAGPRVDDIYEQVKAMAVSFHLRPGDRLNEVALSKELGVSRTPLREALNRLVAEHLFDFRPGLGFFCRPLDPQSVFDLFELRQIIESAAARNACAKASDRDLETLRDELYATGIDITGLTVEEAVSRDEEFHLGIARLSGNNELVQTLTRINERIRYIRWVSMSLDRVQRSKDEHKRAMQALLDRDADEAARVLGAHISKRMDQVQDAVRHGISSIYMEGSEDISARIIEEAHG</sequence>
<dbReference type="GO" id="GO:0003677">
    <property type="term" value="F:DNA binding"/>
    <property type="evidence" value="ECO:0007669"/>
    <property type="project" value="UniProtKB-KW"/>
</dbReference>
<gene>
    <name evidence="5" type="primary">lutR_2</name>
    <name evidence="5" type="ORF">RUM4293_00887</name>
</gene>
<dbReference type="Pfam" id="PF00392">
    <property type="entry name" value="GntR"/>
    <property type="match status" value="1"/>
</dbReference>
<dbReference type="GO" id="GO:0003700">
    <property type="term" value="F:DNA-binding transcription factor activity"/>
    <property type="evidence" value="ECO:0007669"/>
    <property type="project" value="InterPro"/>
</dbReference>
<dbReference type="EMBL" id="CYPS01000011">
    <property type="protein sequence ID" value="CUH42002.1"/>
    <property type="molecule type" value="Genomic_DNA"/>
</dbReference>
<dbReference type="InterPro" id="IPR011711">
    <property type="entry name" value="GntR_C"/>
</dbReference>
<protein>
    <submittedName>
        <fullName evidence="5">L-lactate utilization operon repressor</fullName>
    </submittedName>
</protein>
<dbReference type="Proteomes" id="UP000050786">
    <property type="component" value="Unassembled WGS sequence"/>
</dbReference>
<evidence type="ECO:0000259" key="4">
    <source>
        <dbReference type="PROSITE" id="PS50949"/>
    </source>
</evidence>
<keyword evidence="1" id="KW-0805">Transcription regulation</keyword>
<dbReference type="SUPFAM" id="SSF46785">
    <property type="entry name" value="Winged helix' DNA-binding domain"/>
    <property type="match status" value="1"/>
</dbReference>
<evidence type="ECO:0000313" key="5">
    <source>
        <dbReference type="EMBL" id="CUH42002.1"/>
    </source>
</evidence>
<keyword evidence="2" id="KW-0238">DNA-binding</keyword>
<dbReference type="SMART" id="SM00345">
    <property type="entry name" value="HTH_GNTR"/>
    <property type="match status" value="1"/>
</dbReference>
<name>A0A0P1E4K1_9RHOB</name>
<feature type="domain" description="HTH gntR-type" evidence="4">
    <location>
        <begin position="3"/>
        <end position="70"/>
    </location>
</feature>
<dbReference type="Gene3D" id="1.20.120.530">
    <property type="entry name" value="GntR ligand-binding domain-like"/>
    <property type="match status" value="1"/>
</dbReference>